<feature type="domain" description="LamG-like jellyroll fold" evidence="5">
    <location>
        <begin position="457"/>
        <end position="590"/>
    </location>
</feature>
<evidence type="ECO:0000259" key="5">
    <source>
        <dbReference type="SMART" id="SM00560"/>
    </source>
</evidence>
<evidence type="ECO:0000256" key="4">
    <source>
        <dbReference type="SAM" id="SignalP"/>
    </source>
</evidence>
<dbReference type="SMART" id="SM00560">
    <property type="entry name" value="LamGL"/>
    <property type="match status" value="1"/>
</dbReference>
<evidence type="ECO:0000313" key="7">
    <source>
        <dbReference type="Proteomes" id="UP001147653"/>
    </source>
</evidence>
<evidence type="ECO:0000313" key="6">
    <source>
        <dbReference type="EMBL" id="MDA0180312.1"/>
    </source>
</evidence>
<dbReference type="EMBL" id="JAPDDP010000011">
    <property type="protein sequence ID" value="MDA0180312.1"/>
    <property type="molecule type" value="Genomic_DNA"/>
</dbReference>
<evidence type="ECO:0000256" key="2">
    <source>
        <dbReference type="ARBA" id="ARBA00023157"/>
    </source>
</evidence>
<proteinExistence type="predicted"/>
<dbReference type="InterPro" id="IPR006558">
    <property type="entry name" value="LamG-like"/>
</dbReference>
<dbReference type="SUPFAM" id="SSF49899">
    <property type="entry name" value="Concanavalin A-like lectins/glucanases"/>
    <property type="match status" value="1"/>
</dbReference>
<dbReference type="RefSeq" id="WP_270024620.1">
    <property type="nucleotide sequence ID" value="NZ_JAPDDP010000011.1"/>
</dbReference>
<keyword evidence="2" id="KW-1015">Disulfide bond</keyword>
<feature type="region of interest" description="Disordered" evidence="3">
    <location>
        <begin position="330"/>
        <end position="422"/>
    </location>
</feature>
<dbReference type="Gene3D" id="2.60.120.200">
    <property type="match status" value="1"/>
</dbReference>
<reference evidence="6" key="1">
    <citation type="submission" date="2022-10" db="EMBL/GenBank/DDBJ databases">
        <title>The WGS of Solirubrobacter phytolaccae KCTC 29190.</title>
        <authorList>
            <person name="Jiang Z."/>
        </authorList>
    </citation>
    <scope>NUCLEOTIDE SEQUENCE</scope>
    <source>
        <strain evidence="6">KCTC 29190</strain>
    </source>
</reference>
<feature type="signal peptide" evidence="4">
    <location>
        <begin position="1"/>
        <end position="20"/>
    </location>
</feature>
<dbReference type="AlphaFoldDB" id="A0A9X3NDQ5"/>
<dbReference type="InterPro" id="IPR013320">
    <property type="entry name" value="ConA-like_dom_sf"/>
</dbReference>
<dbReference type="NCBIfam" id="NF041518">
    <property type="entry name" value="choice_anch_Q"/>
    <property type="match status" value="1"/>
</dbReference>
<dbReference type="InterPro" id="IPR059226">
    <property type="entry name" value="Choice_anch_Q_dom"/>
</dbReference>
<keyword evidence="7" id="KW-1185">Reference proteome</keyword>
<dbReference type="Pfam" id="PF13385">
    <property type="entry name" value="Laminin_G_3"/>
    <property type="match status" value="1"/>
</dbReference>
<dbReference type="Gene3D" id="2.160.20.10">
    <property type="entry name" value="Single-stranded right-handed beta-helix, Pectin lyase-like"/>
    <property type="match status" value="1"/>
</dbReference>
<feature type="compositionally biased region" description="Basic and acidic residues" evidence="3">
    <location>
        <begin position="339"/>
        <end position="351"/>
    </location>
</feature>
<dbReference type="Proteomes" id="UP001147653">
    <property type="component" value="Unassembled WGS sequence"/>
</dbReference>
<comment type="caution">
    <text evidence="6">The sequence shown here is derived from an EMBL/GenBank/DDBJ whole genome shotgun (WGS) entry which is preliminary data.</text>
</comment>
<organism evidence="6 7">
    <name type="scientific">Solirubrobacter phytolaccae</name>
    <dbReference type="NCBI Taxonomy" id="1404360"/>
    <lineage>
        <taxon>Bacteria</taxon>
        <taxon>Bacillati</taxon>
        <taxon>Actinomycetota</taxon>
        <taxon>Thermoleophilia</taxon>
        <taxon>Solirubrobacterales</taxon>
        <taxon>Solirubrobacteraceae</taxon>
        <taxon>Solirubrobacter</taxon>
    </lineage>
</organism>
<accession>A0A9X3NDQ5</accession>
<evidence type="ECO:0000256" key="1">
    <source>
        <dbReference type="ARBA" id="ARBA00022729"/>
    </source>
</evidence>
<feature type="compositionally biased region" description="Gly residues" evidence="3">
    <location>
        <begin position="361"/>
        <end position="377"/>
    </location>
</feature>
<dbReference type="InterPro" id="IPR011050">
    <property type="entry name" value="Pectin_lyase_fold/virulence"/>
</dbReference>
<protein>
    <recommendedName>
        <fullName evidence="5">LamG-like jellyroll fold domain-containing protein</fullName>
    </recommendedName>
</protein>
<sequence>MHRILIAAAASLLFAAPASAATRYVSPSGSDGAPCSQAAPCASLARAYGMSAAGDVVQVAAGAYGEQALPSGSAKAVAFVAAPGTKLRQLSNDASNVSFDGFELDGQFAKAPTFGNNGNSVTFKNGRIGNVTDEKGALVSGSNFTFDNVVFHDIRVTDSAVHNECVYAISVPGFSVRNSSFYECATMDLFFTFGHWWNPKPPAYGNVTIENNVFSHSTNIGAGTWHYYGLYVGDTGPDGGTLQNWVVRNNTFETPVNVSRTSSSGSRWVGNVGSWGCVSGVTYRFNVGSKCAAQDKQVSPAASTKTSTAPYSWRNPAAYDFRLNSGSPAIGAADPGDFPARDRDGNVRDGAPDAGAYEFGAGPGGGPPSTGGEGAGGQDAPTDAAPPARSATSTRLVGAWGFGERRGRTVRDSAGSRQDGRVSGARRVAGRFGRGLAFDGVDDQVRVRDATELDLSTGMTIEAWVYPTSVKGSRSVVFKEHRAARHQTYSLYAANNGRPAASEVATDPSYTTLSAARALPLRRWTHLATTYDGTTLRLFQNGREVARQALGGRIPTSDDQLAFGGNGVWGEWFKGRLDEIRIWDGARTAAQIRADSRRRI</sequence>
<keyword evidence="1 4" id="KW-0732">Signal</keyword>
<gene>
    <name evidence="6" type="ORF">OJ997_08395</name>
</gene>
<dbReference type="InterPro" id="IPR012334">
    <property type="entry name" value="Pectin_lyas_fold"/>
</dbReference>
<evidence type="ECO:0000256" key="3">
    <source>
        <dbReference type="SAM" id="MobiDB-lite"/>
    </source>
</evidence>
<feature type="chain" id="PRO_5040732792" description="LamG-like jellyroll fold domain-containing protein" evidence="4">
    <location>
        <begin position="21"/>
        <end position="600"/>
    </location>
</feature>
<name>A0A9X3NDQ5_9ACTN</name>
<dbReference type="SUPFAM" id="SSF51126">
    <property type="entry name" value="Pectin lyase-like"/>
    <property type="match status" value="1"/>
</dbReference>